<evidence type="ECO:0000313" key="5">
    <source>
        <dbReference type="Proteomes" id="UP001142055"/>
    </source>
</evidence>
<organism evidence="4 5">
    <name type="scientific">Blomia tropicalis</name>
    <name type="common">Mite</name>
    <dbReference type="NCBI Taxonomy" id="40697"/>
    <lineage>
        <taxon>Eukaryota</taxon>
        <taxon>Metazoa</taxon>
        <taxon>Ecdysozoa</taxon>
        <taxon>Arthropoda</taxon>
        <taxon>Chelicerata</taxon>
        <taxon>Arachnida</taxon>
        <taxon>Acari</taxon>
        <taxon>Acariformes</taxon>
        <taxon>Sarcoptiformes</taxon>
        <taxon>Astigmata</taxon>
        <taxon>Glycyphagoidea</taxon>
        <taxon>Echimyopodidae</taxon>
        <taxon>Blomia</taxon>
    </lineage>
</organism>
<sequence>MMDKGEGNNPFEPVPSTSGKMKLPKVEPKIVDAVNRVDGIATIEFSNELKNEASILNQQVVSFNLQLKSLEFFYSKFLHQTHFHVECFDEQSVCFLHVFISETNSELVSVEQPPQNLNRRELYSNTGNTVEIRCDEEELLPSSSSSLTTMIDQVDDIDLSSQENDDDMIHDVISLHDDDDSENDQVETSETNVVQGFFASIDNKLTLNEKEKFIEFALSVNEARLINHLPLSGIESMGLACIKAIGSNHLSPNYLEYITRFTGSLYLQKEFLKSQADIYVAPELKKIDSTESFYYISIRSLLQKSMSDELVTIILNEKEEDATKYVREENLYRKLRLVIYADDFGLANPLSVGKKTQKIFAVYMDIDNWPNYHTKANDIFTILFAKRISMDKNRDINIILRPLIEDIIRLKEVGIKFSYRGQEITIPVELAYVIGDNLAINELLGLKQSFASGFICRYCSAKKDKSSGQFDSTNELNIYKAINYDGELLRLDEIHNYKSPFGIAKRSGFSLIPKDIFKIAPPDTMHDILEGILPDICNLLVRSLARNCDDFWSTFNSIKWINGRCQFEKDLQSVQGKAYQLYTNFCINITPKAHFISHYGELIKYYGNLQRYATGRMERKNAWNKQLLLTSKNRINSISSMIHLSEEYRTMVKLMEQRIHIESQLLPMNDGSMQVHWPRNGQPLIDSERLRTINEFGFVILDITTCYAEDSGLYETLAKNDQGEDFIPTTISVKAKGKIITSSSLPYEIIESLNYIDIVTNITNRIVTEEKYQFEALRFDRSLQDVTNMMYNPLLRACNCFRMISEFGTVVLENSPIQAEASAENCGTYTCVARSTRSEDMVTANVEISTKPKLGFILQLPKEMSAAIDEIAEIEAIPRQEIPVEPKNTNQPQSIVQPLESLVVLEGDVARFSCRIIGFVKPRVMWVLNDNTIVHGSRYKIKCDDIYHLEIPKTHQYDNGKVECYAHNAFGETYTSAMFDVHPRNADYSYYDDKMAKYQEERKELEMINVFEERFTSEKGDEIVYYTEKSLEGDRFKIREHLTGHVPVKADAHPTKN</sequence>
<keyword evidence="5" id="KW-1185">Reference proteome</keyword>
<keyword evidence="1" id="KW-0393">Immunoglobulin domain</keyword>
<dbReference type="EMBL" id="JAPWDV010000004">
    <property type="protein sequence ID" value="KAJ6216069.1"/>
    <property type="molecule type" value="Genomic_DNA"/>
</dbReference>
<dbReference type="Pfam" id="PF07679">
    <property type="entry name" value="I-set"/>
    <property type="match status" value="1"/>
</dbReference>
<feature type="domain" description="Ig-like" evidence="3">
    <location>
        <begin position="892"/>
        <end position="980"/>
    </location>
</feature>
<dbReference type="Gene3D" id="2.60.40.10">
    <property type="entry name" value="Immunoglobulins"/>
    <property type="match status" value="2"/>
</dbReference>
<dbReference type="AlphaFoldDB" id="A0A9Q0RIT8"/>
<dbReference type="PANTHER" id="PTHR47633">
    <property type="entry name" value="IMMUNOGLOBULIN"/>
    <property type="match status" value="1"/>
</dbReference>
<evidence type="ECO:0000313" key="4">
    <source>
        <dbReference type="EMBL" id="KAJ6216069.1"/>
    </source>
</evidence>
<dbReference type="InterPro" id="IPR007110">
    <property type="entry name" value="Ig-like_dom"/>
</dbReference>
<evidence type="ECO:0000259" key="3">
    <source>
        <dbReference type="PROSITE" id="PS50835"/>
    </source>
</evidence>
<dbReference type="FunFam" id="2.60.40.10:FF:000107">
    <property type="entry name" value="Myosin, light chain kinase a"/>
    <property type="match status" value="1"/>
</dbReference>
<comment type="caution">
    <text evidence="4">The sequence shown here is derived from an EMBL/GenBank/DDBJ whole genome shotgun (WGS) entry which is preliminary data.</text>
</comment>
<proteinExistence type="predicted"/>
<protein>
    <recommendedName>
        <fullName evidence="3">Ig-like domain-containing protein</fullName>
    </recommendedName>
</protein>
<dbReference type="InterPro" id="IPR013783">
    <property type="entry name" value="Ig-like_fold"/>
</dbReference>
<gene>
    <name evidence="4" type="ORF">RDWZM_010569</name>
</gene>
<reference evidence="4" key="1">
    <citation type="submission" date="2022-12" db="EMBL/GenBank/DDBJ databases">
        <title>Genome assemblies of Blomia tropicalis.</title>
        <authorList>
            <person name="Cui Y."/>
        </authorList>
    </citation>
    <scope>NUCLEOTIDE SEQUENCE</scope>
    <source>
        <tissue evidence="4">Adult mites</tissue>
    </source>
</reference>
<dbReference type="SUPFAM" id="SSF48726">
    <property type="entry name" value="Immunoglobulin"/>
    <property type="match status" value="2"/>
</dbReference>
<accession>A0A9Q0RIT8</accession>
<dbReference type="Proteomes" id="UP001142055">
    <property type="component" value="Chromosome 4"/>
</dbReference>
<evidence type="ECO:0000256" key="2">
    <source>
        <dbReference type="SAM" id="MobiDB-lite"/>
    </source>
</evidence>
<dbReference type="InterPro" id="IPR013098">
    <property type="entry name" value="Ig_I-set"/>
</dbReference>
<dbReference type="InterPro" id="IPR036179">
    <property type="entry name" value="Ig-like_dom_sf"/>
</dbReference>
<name>A0A9Q0RIT8_BLOTA</name>
<feature type="region of interest" description="Disordered" evidence="2">
    <location>
        <begin position="1"/>
        <end position="22"/>
    </location>
</feature>
<dbReference type="PROSITE" id="PS50835">
    <property type="entry name" value="IG_LIKE"/>
    <property type="match status" value="1"/>
</dbReference>
<dbReference type="PANTHER" id="PTHR47633:SF4">
    <property type="entry name" value="MYOPALLADIN ISOFORM X1"/>
    <property type="match status" value="1"/>
</dbReference>
<evidence type="ECO:0000256" key="1">
    <source>
        <dbReference type="ARBA" id="ARBA00023319"/>
    </source>
</evidence>